<evidence type="ECO:0000313" key="5">
    <source>
        <dbReference type="EMBL" id="CUP79418.1"/>
    </source>
</evidence>
<evidence type="ECO:0000256" key="1">
    <source>
        <dbReference type="ARBA" id="ARBA00006068"/>
    </source>
</evidence>
<dbReference type="Proteomes" id="UP000095712">
    <property type="component" value="Unassembled WGS sequence"/>
</dbReference>
<dbReference type="AlphaFoldDB" id="A0A174R881"/>
<gene>
    <name evidence="5" type="primary">yvhJ</name>
    <name evidence="5" type="ORF">ERS852523_02831</name>
</gene>
<dbReference type="RefSeq" id="WP_070100037.1">
    <property type="nucleotide sequence ID" value="NZ_CZAW01000033.1"/>
</dbReference>
<name>A0A174R881_9FIRM</name>
<dbReference type="InterPro" id="IPR004474">
    <property type="entry name" value="LytR_CpsA_psr"/>
</dbReference>
<dbReference type="EMBL" id="CZAW01000033">
    <property type="protein sequence ID" value="CUP79418.1"/>
    <property type="molecule type" value="Genomic_DNA"/>
</dbReference>
<keyword evidence="3" id="KW-0812">Transmembrane</keyword>
<dbReference type="Pfam" id="PF03816">
    <property type="entry name" value="LytR_cpsA_psr"/>
    <property type="match status" value="1"/>
</dbReference>
<evidence type="ECO:0000256" key="2">
    <source>
        <dbReference type="SAM" id="MobiDB-lite"/>
    </source>
</evidence>
<feature type="domain" description="Cell envelope-related transcriptional attenuator" evidence="4">
    <location>
        <begin position="105"/>
        <end position="264"/>
    </location>
</feature>
<evidence type="ECO:0000259" key="4">
    <source>
        <dbReference type="Pfam" id="PF03816"/>
    </source>
</evidence>
<reference evidence="5 6" key="1">
    <citation type="submission" date="2015-09" db="EMBL/GenBank/DDBJ databases">
        <authorList>
            <consortium name="Pathogen Informatics"/>
        </authorList>
    </citation>
    <scope>NUCLEOTIDE SEQUENCE [LARGE SCALE GENOMIC DNA]</scope>
    <source>
        <strain evidence="5 6">2789STDY5834911</strain>
    </source>
</reference>
<feature type="transmembrane region" description="Helical" evidence="3">
    <location>
        <begin position="14"/>
        <end position="36"/>
    </location>
</feature>
<comment type="similarity">
    <text evidence="1">Belongs to the LytR/CpsA/Psr (LCP) family.</text>
</comment>
<proteinExistence type="inferred from homology"/>
<sequence length="344" mass="38176">MKETAKEAARQRKIYMILIIILIIVLTVLGGGYYFMMQTKAASQKTSGKNSDDQSRTSQTSGSDTLEYKGGTYRYNDHLSNYLFLGIDTRNSVDTYQTQEDAGQADAIFVVSMDRATEEIKVLFIPRDSMTEIEVFNPSGKSLGESTDHINIQYAFGDGKQKSCELMKIAVSNLLDGLPIQGYCSMNMDGIPVITDFVGGVQITVPDNSLEDTYPEFKEGAVVNITGENAEKFVRYRDTDKTQSALVRQERQKTYLQALIQKAQEKAGEDAGFVADLYDSIKSYTVTNMGNDVFAKLLTASGNGITDTETVPGEGKQGKNFDEYQVDKDALSDLIISMFYEKIQ</sequence>
<evidence type="ECO:0000256" key="3">
    <source>
        <dbReference type="SAM" id="Phobius"/>
    </source>
</evidence>
<protein>
    <submittedName>
        <fullName evidence="5">Putative transcriptional regulator yvhJ</fullName>
    </submittedName>
</protein>
<keyword evidence="3" id="KW-0472">Membrane</keyword>
<organism evidence="5 6">
    <name type="scientific">Blautia wexlerae</name>
    <dbReference type="NCBI Taxonomy" id="418240"/>
    <lineage>
        <taxon>Bacteria</taxon>
        <taxon>Bacillati</taxon>
        <taxon>Bacillota</taxon>
        <taxon>Clostridia</taxon>
        <taxon>Lachnospirales</taxon>
        <taxon>Lachnospiraceae</taxon>
        <taxon>Blautia</taxon>
    </lineage>
</organism>
<feature type="region of interest" description="Disordered" evidence="2">
    <location>
        <begin position="45"/>
        <end position="67"/>
    </location>
</feature>
<dbReference type="NCBIfam" id="TIGR00350">
    <property type="entry name" value="lytR_cpsA_psr"/>
    <property type="match status" value="1"/>
</dbReference>
<dbReference type="PANTHER" id="PTHR33392">
    <property type="entry name" value="POLYISOPRENYL-TEICHOIC ACID--PEPTIDOGLYCAN TEICHOIC ACID TRANSFERASE TAGU"/>
    <property type="match status" value="1"/>
</dbReference>
<dbReference type="InterPro" id="IPR050922">
    <property type="entry name" value="LytR/CpsA/Psr_CW_biosynth"/>
</dbReference>
<dbReference type="PANTHER" id="PTHR33392:SF6">
    <property type="entry name" value="POLYISOPRENYL-TEICHOIC ACID--PEPTIDOGLYCAN TEICHOIC ACID TRANSFERASE TAGU"/>
    <property type="match status" value="1"/>
</dbReference>
<keyword evidence="3" id="KW-1133">Transmembrane helix</keyword>
<accession>A0A174R881</accession>
<evidence type="ECO:0000313" key="6">
    <source>
        <dbReference type="Proteomes" id="UP000095712"/>
    </source>
</evidence>
<dbReference type="Gene3D" id="3.40.630.190">
    <property type="entry name" value="LCP protein"/>
    <property type="match status" value="1"/>
</dbReference>